<feature type="compositionally biased region" description="Low complexity" evidence="1">
    <location>
        <begin position="1"/>
        <end position="12"/>
    </location>
</feature>
<feature type="compositionally biased region" description="Low complexity" evidence="1">
    <location>
        <begin position="291"/>
        <end position="300"/>
    </location>
</feature>
<sequence>ARPRATRTPAAAHPDRGPPAADRRRPLRRQALRRRHRRGERDDLPRRARRAPRRRLVPRRRRGGVARARDAPDRRPHRRRHLGGRLRGRRRGDVGVDDHRVVGRLRLVARRARPQGRLRPDGPRRRALGGRRPPARRRGAGERCGRPRDDRGRPRGPRGQRARGAEDGRRPQARALRRDRAPPRPLGRHHDGRAGPRRGRPRAGAVRRLVRALPALVGRLHRRRGADPEARGARVRRPLPAADPPDRRHEPQGPQQRADRGPGRPRLPLGDRPPRRRRPRRDPPRARHPRGVPLPRAGGPRARRRDLPGLRDPVLGGPPVAHGAPRVVQPPPRRLAQVRREPAQEVPGHLQRRLRLRGLARAVGRAARDPAPLGRRGRQGLPRRQPAHEVDRVLGVGDRGDPCHGPRRDLPRRGVHARGDDADARQGRLQPVLHVLHVEELALRAAGVRDRAGALRDGRVLPPELLRQHARHPQRVPRARRPARVLGAVAARRHAVADLRDLLRLRVLRERPGPRGLRGVPRLREVRGEGTRARRPAAAVRRPPQRDPPRESRPAAARERHVPRHGERRPDRLRQARGRQHHPLRRQRRPAPCAGRALRRALRARAPTRLLRHRPSQRRALRLAHRPQLRAPGPGRARGPRLPGGGPM</sequence>
<feature type="region of interest" description="Disordered" evidence="1">
    <location>
        <begin position="107"/>
        <end position="207"/>
    </location>
</feature>
<keyword evidence="2" id="KW-0378">Hydrolase</keyword>
<feature type="compositionally biased region" description="Basic residues" evidence="1">
    <location>
        <begin position="25"/>
        <end position="38"/>
    </location>
</feature>
<feature type="compositionally biased region" description="Basic residues" evidence="1">
    <location>
        <begin position="75"/>
        <end position="90"/>
    </location>
</feature>
<gene>
    <name evidence="2" type="ORF">AVDCRST_MAG30-1403</name>
</gene>
<feature type="compositionally biased region" description="Basic residues" evidence="1">
    <location>
        <begin position="125"/>
        <end position="138"/>
    </location>
</feature>
<feature type="compositionally biased region" description="Basic residues" evidence="1">
    <location>
        <begin position="575"/>
        <end position="589"/>
    </location>
</feature>
<feature type="compositionally biased region" description="Basic residues" evidence="1">
    <location>
        <begin position="610"/>
        <end position="628"/>
    </location>
</feature>
<feature type="compositionally biased region" description="Low complexity" evidence="1">
    <location>
        <begin position="629"/>
        <end position="641"/>
    </location>
</feature>
<feature type="compositionally biased region" description="Low complexity" evidence="1">
    <location>
        <begin position="362"/>
        <end position="384"/>
    </location>
</feature>
<feature type="compositionally biased region" description="Basic and acidic residues" evidence="1">
    <location>
        <begin position="522"/>
        <end position="532"/>
    </location>
</feature>
<dbReference type="EMBL" id="CADCVS010000202">
    <property type="protein sequence ID" value="CAA9492181.1"/>
    <property type="molecule type" value="Genomic_DNA"/>
</dbReference>
<name>A0A6J4SET1_9ACTN</name>
<evidence type="ECO:0000256" key="1">
    <source>
        <dbReference type="SAM" id="MobiDB-lite"/>
    </source>
</evidence>
<proteinExistence type="predicted"/>
<feature type="compositionally biased region" description="Basic residues" evidence="1">
    <location>
        <begin position="274"/>
        <end position="290"/>
    </location>
</feature>
<protein>
    <submittedName>
        <fullName evidence="2">GH13_3 / GH13 / GH13_36</fullName>
        <ecNumber evidence="2">3.2.1.1</ecNumber>
    </submittedName>
</protein>
<feature type="region of interest" description="Disordered" evidence="1">
    <location>
        <begin position="513"/>
        <end position="648"/>
    </location>
</feature>
<feature type="compositionally biased region" description="Basic and acidic residues" evidence="1">
    <location>
        <begin position="163"/>
        <end position="194"/>
    </location>
</feature>
<feature type="region of interest" description="Disordered" evidence="1">
    <location>
        <begin position="220"/>
        <end position="328"/>
    </location>
</feature>
<keyword evidence="2" id="KW-0326">Glycosidase</keyword>
<dbReference type="EC" id="3.2.1.1" evidence="2"/>
<evidence type="ECO:0000313" key="2">
    <source>
        <dbReference type="EMBL" id="CAA9492181.1"/>
    </source>
</evidence>
<feature type="region of interest" description="Disordered" evidence="1">
    <location>
        <begin position="362"/>
        <end position="423"/>
    </location>
</feature>
<dbReference type="AlphaFoldDB" id="A0A6J4SET1"/>
<reference evidence="2" key="1">
    <citation type="submission" date="2020-02" db="EMBL/GenBank/DDBJ databases">
        <authorList>
            <person name="Meier V. D."/>
        </authorList>
    </citation>
    <scope>NUCLEOTIDE SEQUENCE</scope>
    <source>
        <strain evidence="2">AVDCRST_MAG30</strain>
    </source>
</reference>
<accession>A0A6J4SET1</accession>
<feature type="compositionally biased region" description="Basic and acidic residues" evidence="1">
    <location>
        <begin position="13"/>
        <end position="24"/>
    </location>
</feature>
<feature type="compositionally biased region" description="Basic residues" evidence="1">
    <location>
        <begin position="47"/>
        <end position="64"/>
    </location>
</feature>
<feature type="region of interest" description="Disordered" evidence="1">
    <location>
        <begin position="1"/>
        <end position="92"/>
    </location>
</feature>
<feature type="compositionally biased region" description="Basic and acidic residues" evidence="1">
    <location>
        <begin position="244"/>
        <end position="262"/>
    </location>
</feature>
<dbReference type="GO" id="GO:0004556">
    <property type="term" value="F:alpha-amylase activity"/>
    <property type="evidence" value="ECO:0007669"/>
    <property type="project" value="UniProtKB-EC"/>
</dbReference>
<feature type="compositionally biased region" description="Basic residues" evidence="1">
    <location>
        <begin position="107"/>
        <end position="116"/>
    </location>
</feature>
<feature type="compositionally biased region" description="Basic and acidic residues" evidence="1">
    <location>
        <begin position="544"/>
        <end position="574"/>
    </location>
</feature>
<organism evidence="2">
    <name type="scientific">uncultured Solirubrobacteraceae bacterium</name>
    <dbReference type="NCBI Taxonomy" id="1162706"/>
    <lineage>
        <taxon>Bacteria</taxon>
        <taxon>Bacillati</taxon>
        <taxon>Actinomycetota</taxon>
        <taxon>Thermoleophilia</taxon>
        <taxon>Solirubrobacterales</taxon>
        <taxon>Solirubrobacteraceae</taxon>
        <taxon>environmental samples</taxon>
    </lineage>
</organism>
<feature type="compositionally biased region" description="Basic and acidic residues" evidence="1">
    <location>
        <begin position="386"/>
        <end position="423"/>
    </location>
</feature>
<feature type="non-terminal residue" evidence="2">
    <location>
        <position position="1"/>
    </location>
</feature>
<feature type="compositionally biased region" description="Basic and acidic residues" evidence="1">
    <location>
        <begin position="139"/>
        <end position="153"/>
    </location>
</feature>
<feature type="non-terminal residue" evidence="2">
    <location>
        <position position="648"/>
    </location>
</feature>